<dbReference type="AlphaFoldDB" id="A0A830BUX0"/>
<sequence>MEGMETSMKENLSMEIDLPLKENLATAEDWQKALDKSRGIILTNRYVVKPGPVVEEAMFVNREEVPVYTIYRDSEDTYGLFSKPVDINEMLTQFIDFTKNLNSAFCDIDLVKLVFASPVMINP</sequence>
<organism evidence="1 2">
    <name type="scientific">Phtheirospermum japonicum</name>
    <dbReference type="NCBI Taxonomy" id="374723"/>
    <lineage>
        <taxon>Eukaryota</taxon>
        <taxon>Viridiplantae</taxon>
        <taxon>Streptophyta</taxon>
        <taxon>Embryophyta</taxon>
        <taxon>Tracheophyta</taxon>
        <taxon>Spermatophyta</taxon>
        <taxon>Magnoliopsida</taxon>
        <taxon>eudicotyledons</taxon>
        <taxon>Gunneridae</taxon>
        <taxon>Pentapetalae</taxon>
        <taxon>asterids</taxon>
        <taxon>lamiids</taxon>
        <taxon>Lamiales</taxon>
        <taxon>Orobanchaceae</taxon>
        <taxon>Orobanchaceae incertae sedis</taxon>
        <taxon>Phtheirospermum</taxon>
    </lineage>
</organism>
<dbReference type="GO" id="GO:0008233">
    <property type="term" value="F:peptidase activity"/>
    <property type="evidence" value="ECO:0007669"/>
    <property type="project" value="UniProtKB-KW"/>
</dbReference>
<gene>
    <name evidence="1" type="ORF">PHJA_001201700</name>
</gene>
<evidence type="ECO:0000313" key="2">
    <source>
        <dbReference type="Proteomes" id="UP000653305"/>
    </source>
</evidence>
<comment type="caution">
    <text evidence="1">The sequence shown here is derived from an EMBL/GenBank/DDBJ whole genome shotgun (WGS) entry which is preliminary data.</text>
</comment>
<dbReference type="EMBL" id="BMAC01000221">
    <property type="protein sequence ID" value="GFP90576.1"/>
    <property type="molecule type" value="Genomic_DNA"/>
</dbReference>
<accession>A0A830BUX0</accession>
<dbReference type="PANTHER" id="PTHR46366">
    <property type="entry name" value="PRO-APOPTOTIC SERINE PROTEASE NMA111"/>
    <property type="match status" value="1"/>
</dbReference>
<dbReference type="GO" id="GO:0006508">
    <property type="term" value="P:proteolysis"/>
    <property type="evidence" value="ECO:0007669"/>
    <property type="project" value="UniProtKB-KW"/>
</dbReference>
<reference evidence="1" key="1">
    <citation type="submission" date="2020-07" db="EMBL/GenBank/DDBJ databases">
        <title>Ethylene signaling mediates host invasion by parasitic plants.</title>
        <authorList>
            <person name="Yoshida S."/>
        </authorList>
    </citation>
    <scope>NUCLEOTIDE SEQUENCE</scope>
    <source>
        <strain evidence="1">Okayama</strain>
    </source>
</reference>
<proteinExistence type="predicted"/>
<keyword evidence="1" id="KW-0645">Protease</keyword>
<keyword evidence="1" id="KW-0378">Hydrolase</keyword>
<dbReference type="Proteomes" id="UP000653305">
    <property type="component" value="Unassembled WGS sequence"/>
</dbReference>
<dbReference type="PANTHER" id="PTHR46366:SF1">
    <property type="entry name" value="PDZ DOMAIN-CONTAINING PROTEIN C1685.05"/>
    <property type="match status" value="1"/>
</dbReference>
<protein>
    <submittedName>
        <fullName evidence="1">Protease Do-like 7</fullName>
    </submittedName>
</protein>
<evidence type="ECO:0000313" key="1">
    <source>
        <dbReference type="EMBL" id="GFP90576.1"/>
    </source>
</evidence>
<keyword evidence="2" id="KW-1185">Reference proteome</keyword>
<dbReference type="OrthoDB" id="21449at2759"/>
<name>A0A830BUX0_9LAMI</name>